<proteinExistence type="inferred from homology"/>
<evidence type="ECO:0000256" key="1">
    <source>
        <dbReference type="ARBA" id="ARBA00006443"/>
    </source>
</evidence>
<dbReference type="PANTHER" id="PTHR13091:SF0">
    <property type="entry name" value="NONSENSE-MEDIATED MRNA DECAY FACTOR SMG8"/>
    <property type="match status" value="1"/>
</dbReference>
<evidence type="ECO:0000256" key="3">
    <source>
        <dbReference type="ARBA" id="ARBA00029509"/>
    </source>
</evidence>
<keyword evidence="6" id="KW-1185">Reference proteome</keyword>
<keyword evidence="2" id="KW-0866">Nonsense-mediated mRNA decay</keyword>
<evidence type="ECO:0000256" key="2">
    <source>
        <dbReference type="ARBA" id="ARBA00023161"/>
    </source>
</evidence>
<evidence type="ECO:0000256" key="4">
    <source>
        <dbReference type="SAM" id="MobiDB-lite"/>
    </source>
</evidence>
<feature type="region of interest" description="Disordered" evidence="4">
    <location>
        <begin position="764"/>
        <end position="783"/>
    </location>
</feature>
<dbReference type="InterPro" id="IPR019354">
    <property type="entry name" value="SMG8-like"/>
</dbReference>
<gene>
    <name evidence="5" type="ORF">CPELLU_LOCUS1239</name>
</gene>
<name>A0A9N8W4H0_9GLOM</name>
<comment type="similarity">
    <text evidence="1">Belongs to the SMG8 family.</text>
</comment>
<evidence type="ECO:0000313" key="5">
    <source>
        <dbReference type="EMBL" id="CAG8474687.1"/>
    </source>
</evidence>
<organism evidence="5 6">
    <name type="scientific">Cetraspora pellucida</name>
    <dbReference type="NCBI Taxonomy" id="1433469"/>
    <lineage>
        <taxon>Eukaryota</taxon>
        <taxon>Fungi</taxon>
        <taxon>Fungi incertae sedis</taxon>
        <taxon>Mucoromycota</taxon>
        <taxon>Glomeromycotina</taxon>
        <taxon>Glomeromycetes</taxon>
        <taxon>Diversisporales</taxon>
        <taxon>Gigasporaceae</taxon>
        <taxon>Cetraspora</taxon>
    </lineage>
</organism>
<comment type="caution">
    <text evidence="5">The sequence shown here is derived from an EMBL/GenBank/DDBJ whole genome shotgun (WGS) entry which is preliminary data.</text>
</comment>
<dbReference type="EMBL" id="CAJVQA010000438">
    <property type="protein sequence ID" value="CAG8474687.1"/>
    <property type="molecule type" value="Genomic_DNA"/>
</dbReference>
<evidence type="ECO:0000313" key="6">
    <source>
        <dbReference type="Proteomes" id="UP000789759"/>
    </source>
</evidence>
<sequence length="940" mass="106010">MYSEEDINHEESSSLDTLKRKFDRLCETSTFQNFATVSVVTFIGFSQNDTTSKISSIANAIIEKNVFGQSACCVKNCDCRASKATLLATNGKNHCLWMHCDPSKNTIYLLMDSINNFETLLQLLQEVQPNIENEQEFQSHIWKDEHVCLRMLVFAFMLSHVVVLAQPISKLDSNMVSLLRTMSSVKRHIMPHANNFINLCLNHLEIPLPYGTSFMGGYNGNSRTGASQGGMMTPGRCVPFIIFLFQEAVSGSIKRIKEALQARIRFLFRTCHLVQTSDLHASFDSRQLFTLPPPSSQFFIHLITRGSTGNLLSPDPPFAFISNIKPHENEKIDIESLLRRRKLDLRNTEHFEIKLLKDFALGWLKWAATGYPRSFAKRGIAPSELPNAKQWIAGCIALQELLFGKLGKEILERKSFSAVDDTLNRRLKDCVQVNSRYSANHCAQVLRKAIDIYLLESPTYYTKQYHEIKLDHAMKSYMSSARGPCIQDYAAKLRQECYSIWERGRQKCEIQSLSGHECVLGANHDSDSVDGGKSSMKKAVKHRSAFQALHACNCGKSCREREDPFGLVDANITFFQFPNCCNSEGYNYLVLPIENSAISTSMWSLMQVGSGSTYRSNSGLDKWEGFITNANFLLPLEISLMANLSKKVQEELTKVKETHGWTIDVVGNDTNKAKKSRAKEDKLANQITRKGFKQKGKNGDDIKNDSGSTWPILGNENNQQWTTPSAFYLNDFIQLIRDVQKNPIQLDETQSVISNVKCLNTSDINKEKRHRRGGKNNQKKENEKTVAPFISIAPMTKDIYKSEHAFLKGYLGVEYECPLGHRFMSCGGGQVCKLGHAGHIKETAHNILEQDLPIYILCPCSSSTNALTIAQLQRIIIVTPDSSVMMVLNPVIKNRIKDDVIISPMFNLHNDDYMFRGISLPRNIPISEMSVKGEEAVTMT</sequence>
<reference evidence="5" key="1">
    <citation type="submission" date="2021-06" db="EMBL/GenBank/DDBJ databases">
        <authorList>
            <person name="Kallberg Y."/>
            <person name="Tangrot J."/>
            <person name="Rosling A."/>
        </authorList>
    </citation>
    <scope>NUCLEOTIDE SEQUENCE</scope>
    <source>
        <strain evidence="5">FL966</strain>
    </source>
</reference>
<dbReference type="AlphaFoldDB" id="A0A9N8W4H0"/>
<dbReference type="PANTHER" id="PTHR13091">
    <property type="entry name" value="AMPLIFIED IN BREAST CANCER 2-RELATED"/>
    <property type="match status" value="1"/>
</dbReference>
<dbReference type="OrthoDB" id="63589at2759"/>
<dbReference type="GO" id="GO:0000184">
    <property type="term" value="P:nuclear-transcribed mRNA catabolic process, nonsense-mediated decay"/>
    <property type="evidence" value="ECO:0007669"/>
    <property type="project" value="UniProtKB-KW"/>
</dbReference>
<protein>
    <recommendedName>
        <fullName evidence="3">Nonsense-mediated mRNA decay factor SMG8</fullName>
    </recommendedName>
</protein>
<dbReference type="Pfam" id="PF10220">
    <property type="entry name" value="Smg8_Smg9"/>
    <property type="match status" value="4"/>
</dbReference>
<accession>A0A9N8W4H0</accession>
<dbReference type="Proteomes" id="UP000789759">
    <property type="component" value="Unassembled WGS sequence"/>
</dbReference>